<dbReference type="Pfam" id="PF00348">
    <property type="entry name" value="polyprenyl_synt"/>
    <property type="match status" value="1"/>
</dbReference>
<dbReference type="OrthoDB" id="9805316at2"/>
<dbReference type="SUPFAM" id="SSF48576">
    <property type="entry name" value="Terpenoid synthases"/>
    <property type="match status" value="1"/>
</dbReference>
<evidence type="ECO:0008006" key="9">
    <source>
        <dbReference type="Google" id="ProtNLM"/>
    </source>
</evidence>
<evidence type="ECO:0000313" key="7">
    <source>
        <dbReference type="EMBL" id="AVD71030.1"/>
    </source>
</evidence>
<dbReference type="PROSITE" id="PS00723">
    <property type="entry name" value="POLYPRENYL_SYNTHASE_1"/>
    <property type="match status" value="1"/>
</dbReference>
<dbReference type="InterPro" id="IPR033749">
    <property type="entry name" value="Polyprenyl_synt_CS"/>
</dbReference>
<evidence type="ECO:0000256" key="5">
    <source>
        <dbReference type="ARBA" id="ARBA00022842"/>
    </source>
</evidence>
<dbReference type="Gene3D" id="1.10.600.10">
    <property type="entry name" value="Farnesyl Diphosphate Synthase"/>
    <property type="match status" value="1"/>
</dbReference>
<dbReference type="Proteomes" id="UP000239867">
    <property type="component" value="Chromosome"/>
</dbReference>
<organism evidence="7 8">
    <name type="scientific">Desulfobulbus oralis</name>
    <dbReference type="NCBI Taxonomy" id="1986146"/>
    <lineage>
        <taxon>Bacteria</taxon>
        <taxon>Pseudomonadati</taxon>
        <taxon>Thermodesulfobacteriota</taxon>
        <taxon>Desulfobulbia</taxon>
        <taxon>Desulfobulbales</taxon>
        <taxon>Desulfobulbaceae</taxon>
        <taxon>Desulfobulbus</taxon>
    </lineage>
</organism>
<evidence type="ECO:0000313" key="8">
    <source>
        <dbReference type="Proteomes" id="UP000239867"/>
    </source>
</evidence>
<evidence type="ECO:0000256" key="4">
    <source>
        <dbReference type="ARBA" id="ARBA00022723"/>
    </source>
</evidence>
<evidence type="ECO:0000256" key="1">
    <source>
        <dbReference type="ARBA" id="ARBA00001946"/>
    </source>
</evidence>
<dbReference type="InterPro" id="IPR000092">
    <property type="entry name" value="Polyprenyl_synt"/>
</dbReference>
<protein>
    <recommendedName>
        <fullName evidence="9">Polyprenyl synthetase</fullName>
    </recommendedName>
</protein>
<dbReference type="PANTHER" id="PTHR12001:SF69">
    <property type="entry name" value="ALL TRANS-POLYPRENYL-DIPHOSPHATE SYNTHASE PDSS1"/>
    <property type="match status" value="1"/>
</dbReference>
<dbReference type="InterPro" id="IPR008949">
    <property type="entry name" value="Isoprenoid_synthase_dom_sf"/>
</dbReference>
<dbReference type="GO" id="GO:0004659">
    <property type="term" value="F:prenyltransferase activity"/>
    <property type="evidence" value="ECO:0007669"/>
    <property type="project" value="InterPro"/>
</dbReference>
<dbReference type="SFLD" id="SFLDS00005">
    <property type="entry name" value="Isoprenoid_Synthase_Type_I"/>
    <property type="match status" value="1"/>
</dbReference>
<dbReference type="PROSITE" id="PS00444">
    <property type="entry name" value="POLYPRENYL_SYNTHASE_2"/>
    <property type="match status" value="1"/>
</dbReference>
<gene>
    <name evidence="7" type="ORF">CAY53_05670</name>
</gene>
<reference evidence="7 8" key="1">
    <citation type="journal article" date="2018" name="MBio">
        <title>Insights into the evolution of host association through the isolation and characterization of a novel human periodontal pathobiont, Desulfobulbus oralis.</title>
        <authorList>
            <person name="Cross K.L."/>
            <person name="Chirania P."/>
            <person name="Xiong W."/>
            <person name="Beall C.J."/>
            <person name="Elkins J.G."/>
            <person name="Giannone R.J."/>
            <person name="Griffen A.L."/>
            <person name="Guss A.M."/>
            <person name="Hettich R.L."/>
            <person name="Joshi S.S."/>
            <person name="Mokrzan E.M."/>
            <person name="Martin R.K."/>
            <person name="Zhulin I.B."/>
            <person name="Leys E.J."/>
            <person name="Podar M."/>
        </authorList>
    </citation>
    <scope>NUCLEOTIDE SEQUENCE [LARGE SCALE GENOMIC DNA]</scope>
    <source>
        <strain evidence="7 8">ORNL</strain>
    </source>
</reference>
<dbReference type="GO" id="GO:0008299">
    <property type="term" value="P:isoprenoid biosynthetic process"/>
    <property type="evidence" value="ECO:0007669"/>
    <property type="project" value="InterPro"/>
</dbReference>
<dbReference type="AlphaFoldDB" id="A0A2L1GMV9"/>
<dbReference type="EMBL" id="CP021255">
    <property type="protein sequence ID" value="AVD71030.1"/>
    <property type="molecule type" value="Genomic_DNA"/>
</dbReference>
<proteinExistence type="inferred from homology"/>
<evidence type="ECO:0000256" key="3">
    <source>
        <dbReference type="ARBA" id="ARBA00022679"/>
    </source>
</evidence>
<dbReference type="PANTHER" id="PTHR12001">
    <property type="entry name" value="GERANYLGERANYL PYROPHOSPHATE SYNTHASE"/>
    <property type="match status" value="1"/>
</dbReference>
<keyword evidence="5" id="KW-0460">Magnesium</keyword>
<accession>A0A2L1GMV9</accession>
<dbReference type="RefSeq" id="WP_104936307.1">
    <property type="nucleotide sequence ID" value="NZ_CP021255.1"/>
</dbReference>
<evidence type="ECO:0000256" key="2">
    <source>
        <dbReference type="ARBA" id="ARBA00006706"/>
    </source>
</evidence>
<dbReference type="CDD" id="cd00685">
    <property type="entry name" value="Trans_IPPS_HT"/>
    <property type="match status" value="1"/>
</dbReference>
<evidence type="ECO:0000256" key="6">
    <source>
        <dbReference type="RuleBase" id="RU004466"/>
    </source>
</evidence>
<comment type="cofactor">
    <cofactor evidence="1">
        <name>Mg(2+)</name>
        <dbReference type="ChEBI" id="CHEBI:18420"/>
    </cofactor>
</comment>
<keyword evidence="4" id="KW-0479">Metal-binding</keyword>
<comment type="similarity">
    <text evidence="2 6">Belongs to the FPP/GGPP synthase family.</text>
</comment>
<sequence>MNTDKSPLKSALQAIAAQVEQAMQAELQEHLAAADPLLKEVLHYSLFSGGKRIRPVLCVISARACGRDDSALYSLAAALEYLHTATLMHDDVIDHAPLRRGRETTVERFSLADAILAGDWLHARSLYLVGRLTAAAGLEVFCRATEGLANGEFLQKRLAGDPAATEADYFEVIRQKTGNLIASACALGALYAGARPEQVAALRRYGELVGMAFQIVDDLLDYTGKGAETGKELGNDFREGKLTLPLLRALAAAGPDERQAMRALIAGDRSQPAAVTQMTVCIAHLGGFRSAAATAREYIARAVQELSGLLAAPASAAHAALLQELAEYILIREK</sequence>
<keyword evidence="3 6" id="KW-0808">Transferase</keyword>
<dbReference type="GO" id="GO:0046872">
    <property type="term" value="F:metal ion binding"/>
    <property type="evidence" value="ECO:0007669"/>
    <property type="project" value="UniProtKB-KW"/>
</dbReference>
<dbReference type="KEGG" id="deo:CAY53_05670"/>
<keyword evidence="8" id="KW-1185">Reference proteome</keyword>
<name>A0A2L1GMV9_9BACT</name>